<organism evidence="2 3">
    <name type="scientific">Flexivirga endophytica</name>
    <dbReference type="NCBI Taxonomy" id="1849103"/>
    <lineage>
        <taxon>Bacteria</taxon>
        <taxon>Bacillati</taxon>
        <taxon>Actinomycetota</taxon>
        <taxon>Actinomycetes</taxon>
        <taxon>Micrococcales</taxon>
        <taxon>Dermacoccaceae</taxon>
        <taxon>Flexivirga</taxon>
    </lineage>
</organism>
<feature type="transmembrane region" description="Helical" evidence="1">
    <location>
        <begin position="80"/>
        <end position="101"/>
    </location>
</feature>
<reference evidence="2" key="2">
    <citation type="submission" date="2020-09" db="EMBL/GenBank/DDBJ databases">
        <authorList>
            <person name="Sun Q."/>
            <person name="Zhou Y."/>
        </authorList>
    </citation>
    <scope>NUCLEOTIDE SEQUENCE</scope>
    <source>
        <strain evidence="2">CGMCC 1.15085</strain>
    </source>
</reference>
<dbReference type="Proteomes" id="UP000636793">
    <property type="component" value="Unassembled WGS sequence"/>
</dbReference>
<keyword evidence="3" id="KW-1185">Reference proteome</keyword>
<dbReference type="AlphaFoldDB" id="A0A916WV28"/>
<protein>
    <recommendedName>
        <fullName evidence="4">DUF3995 domain-containing protein</fullName>
    </recommendedName>
</protein>
<evidence type="ECO:0000313" key="2">
    <source>
        <dbReference type="EMBL" id="GGB32380.1"/>
    </source>
</evidence>
<proteinExistence type="predicted"/>
<gene>
    <name evidence="2" type="ORF">GCM10011492_23800</name>
</gene>
<evidence type="ECO:0008006" key="4">
    <source>
        <dbReference type="Google" id="ProtNLM"/>
    </source>
</evidence>
<comment type="caution">
    <text evidence="2">The sequence shown here is derived from an EMBL/GenBank/DDBJ whole genome shotgun (WGS) entry which is preliminary data.</text>
</comment>
<dbReference type="PROSITE" id="PS51257">
    <property type="entry name" value="PROKAR_LIPOPROTEIN"/>
    <property type="match status" value="1"/>
</dbReference>
<keyword evidence="1" id="KW-0812">Transmembrane</keyword>
<evidence type="ECO:0000256" key="1">
    <source>
        <dbReference type="SAM" id="Phobius"/>
    </source>
</evidence>
<feature type="transmembrane region" description="Helical" evidence="1">
    <location>
        <begin position="107"/>
        <end position="128"/>
    </location>
</feature>
<reference evidence="2" key="1">
    <citation type="journal article" date="2014" name="Int. J. Syst. Evol. Microbiol.">
        <title>Complete genome sequence of Corynebacterium casei LMG S-19264T (=DSM 44701T), isolated from a smear-ripened cheese.</title>
        <authorList>
            <consortium name="US DOE Joint Genome Institute (JGI-PGF)"/>
            <person name="Walter F."/>
            <person name="Albersmeier A."/>
            <person name="Kalinowski J."/>
            <person name="Ruckert C."/>
        </authorList>
    </citation>
    <scope>NUCLEOTIDE SEQUENCE</scope>
    <source>
        <strain evidence="2">CGMCC 1.15085</strain>
    </source>
</reference>
<keyword evidence="1" id="KW-0472">Membrane</keyword>
<keyword evidence="1" id="KW-1133">Transmembrane helix</keyword>
<name>A0A916WV28_9MICO</name>
<sequence length="147" mass="15476">MSQRTRILGNSLAAWTFGFACVHIAWACGWRGGLDDSFGPIFDRPWFLAYDVIAGLLMYGAAAGALLLVSGRSVPTLRRVTRVAAIGALLRGAPAVVFDVFGGTYDVVGFGADVWFTVAGVAGLLLWAGTRRLSPASAPARRSLGMA</sequence>
<dbReference type="EMBL" id="BMHI01000003">
    <property type="protein sequence ID" value="GGB32380.1"/>
    <property type="molecule type" value="Genomic_DNA"/>
</dbReference>
<feature type="transmembrane region" description="Helical" evidence="1">
    <location>
        <begin position="47"/>
        <end position="68"/>
    </location>
</feature>
<evidence type="ECO:0000313" key="3">
    <source>
        <dbReference type="Proteomes" id="UP000636793"/>
    </source>
</evidence>
<feature type="transmembrane region" description="Helical" evidence="1">
    <location>
        <begin position="7"/>
        <end position="27"/>
    </location>
</feature>
<accession>A0A916WV28</accession>
<dbReference type="RefSeq" id="WP_188837210.1">
    <property type="nucleotide sequence ID" value="NZ_BMHI01000003.1"/>
</dbReference>